<evidence type="ECO:0000313" key="2">
    <source>
        <dbReference type="EMBL" id="AAX24933.2"/>
    </source>
</evidence>
<proteinExistence type="evidence at transcript level"/>
<reference evidence="2" key="1">
    <citation type="journal article" date="2006" name="PLoS Pathog.">
        <title>New perspectives on host-parasite interplay by comparative transcriptomic and proteomic analyses of Schistosoma japonicum.</title>
        <authorList>
            <person name="Liu F."/>
            <person name="Lu J."/>
            <person name="Hu W."/>
            <person name="Wang S.Y."/>
            <person name="Cui S.J."/>
            <person name="Chi M."/>
            <person name="Yan Q."/>
            <person name="Wang X.R."/>
            <person name="Song H.D."/>
            <person name="Xu X.N."/>
            <person name="Wang J.J."/>
            <person name="Zhang X.L."/>
            <person name="Zhang X."/>
            <person name="Wang Z.Q."/>
            <person name="Xue C.L."/>
            <person name="Brindley P.J."/>
            <person name="McManus D.P."/>
            <person name="Yang P.Y."/>
            <person name="Feng Z."/>
            <person name="Chen Z."/>
            <person name="Han Z.G."/>
        </authorList>
    </citation>
    <scope>NUCLEOTIDE SEQUENCE</scope>
</reference>
<protein>
    <submittedName>
        <fullName evidence="2">SJCHGC09229 protein</fullName>
    </submittedName>
</protein>
<sequence length="179" mass="20725">IFLYCLNVLILLLPILSIQAGQLTSHEPMDILATKLNEEITKNINKINENMKKKIDSFDEVKKLTADIIKEQRSRMAHIKKSEIFIKHRLTIPSIEEYFKCRENCLMGASGLKAINKSFEELKNLIDKYGVNEFIKSVPWELFLHAHKISYAMKYLQCPEDKCEKQKTSLPKDVGIDIV</sequence>
<evidence type="ECO:0000256" key="1">
    <source>
        <dbReference type="SAM" id="SignalP"/>
    </source>
</evidence>
<accession>Q5C5Z1</accession>
<organism evidence="2">
    <name type="scientific">Schistosoma japonicum</name>
    <name type="common">Blood fluke</name>
    <dbReference type="NCBI Taxonomy" id="6182"/>
    <lineage>
        <taxon>Eukaryota</taxon>
        <taxon>Metazoa</taxon>
        <taxon>Spiralia</taxon>
        <taxon>Lophotrochozoa</taxon>
        <taxon>Platyhelminthes</taxon>
        <taxon>Trematoda</taxon>
        <taxon>Digenea</taxon>
        <taxon>Strigeidida</taxon>
        <taxon>Schistosomatoidea</taxon>
        <taxon>Schistosomatidae</taxon>
        <taxon>Schistosoma</taxon>
    </lineage>
</organism>
<feature type="non-terminal residue" evidence="2">
    <location>
        <position position="179"/>
    </location>
</feature>
<feature type="signal peptide" evidence="1">
    <location>
        <begin position="1"/>
        <end position="20"/>
    </location>
</feature>
<name>Q5C5Z1_SCHJA</name>
<keyword evidence="1" id="KW-0732">Signal</keyword>
<feature type="non-terminal residue" evidence="2">
    <location>
        <position position="1"/>
    </location>
</feature>
<dbReference type="EMBL" id="AY809044">
    <property type="protein sequence ID" value="AAX24933.2"/>
    <property type="molecule type" value="mRNA"/>
</dbReference>
<dbReference type="AlphaFoldDB" id="Q5C5Z1"/>
<feature type="chain" id="PRO_5004254169" evidence="1">
    <location>
        <begin position="21"/>
        <end position="179"/>
    </location>
</feature>